<evidence type="ECO:0000256" key="7">
    <source>
        <dbReference type="ARBA" id="ARBA00023136"/>
    </source>
</evidence>
<name>A0A2S7WT45_9FLAO</name>
<accession>A0A2S7WT45</accession>
<evidence type="ECO:0000256" key="9">
    <source>
        <dbReference type="SAM" id="Phobius"/>
    </source>
</evidence>
<keyword evidence="5 9" id="KW-1133">Transmembrane helix</keyword>
<organism evidence="10 11">
    <name type="scientific">Polaribacter porphyrae</name>
    <dbReference type="NCBI Taxonomy" id="1137780"/>
    <lineage>
        <taxon>Bacteria</taxon>
        <taxon>Pseudomonadati</taxon>
        <taxon>Bacteroidota</taxon>
        <taxon>Flavobacteriia</taxon>
        <taxon>Flavobacteriales</taxon>
        <taxon>Flavobacteriaceae</taxon>
    </lineage>
</organism>
<keyword evidence="3" id="KW-1003">Cell membrane</keyword>
<evidence type="ECO:0000256" key="8">
    <source>
        <dbReference type="ARBA" id="ARBA00034708"/>
    </source>
</evidence>
<evidence type="ECO:0000313" key="11">
    <source>
        <dbReference type="Proteomes" id="UP000238882"/>
    </source>
</evidence>
<comment type="subcellular location">
    <subcellularLocation>
        <location evidence="1">Cell membrane</location>
        <topology evidence="1">Multi-pass membrane protein</topology>
    </subcellularLocation>
</comment>
<evidence type="ECO:0000256" key="1">
    <source>
        <dbReference type="ARBA" id="ARBA00004651"/>
    </source>
</evidence>
<dbReference type="GO" id="GO:0005886">
    <property type="term" value="C:plasma membrane"/>
    <property type="evidence" value="ECO:0007669"/>
    <property type="project" value="UniProtKB-SubCell"/>
</dbReference>
<reference evidence="10 11" key="1">
    <citation type="submission" date="2016-12" db="EMBL/GenBank/DDBJ databases">
        <title>Trade-off between light-utilization and light-protection in marine flavobacteria.</title>
        <authorList>
            <person name="Kumagai Y."/>
            <person name="Yoshizawa S."/>
            <person name="Kogure K."/>
            <person name="Iwasaki W."/>
        </authorList>
    </citation>
    <scope>NUCLEOTIDE SEQUENCE [LARGE SCALE GENOMIC DNA]</scope>
    <source>
        <strain evidence="10 11">NBRC 108759</strain>
    </source>
</reference>
<keyword evidence="11" id="KW-1185">Reference proteome</keyword>
<dbReference type="Proteomes" id="UP000238882">
    <property type="component" value="Unassembled WGS sequence"/>
</dbReference>
<dbReference type="InterPro" id="IPR044669">
    <property type="entry name" value="YneE/VCCN1/2-like"/>
</dbReference>
<dbReference type="GO" id="GO:0005254">
    <property type="term" value="F:chloride channel activity"/>
    <property type="evidence" value="ECO:0007669"/>
    <property type="project" value="InterPro"/>
</dbReference>
<sequence>MYTRKVFKVKDMIKWTRFETILFFIIITITVAIYFLFDLHWFKIPWTPIALIGTAVAFVIGFQNNSAYGRIWEARKIWGGIVNTSRTFGMFVQDMVTNEHAFEKQTEKKLNKEIQILTYRHIAWMTALRHSMRTNKPWETIMNEKANQDWSKMIKPPEWKTTLEKDLEPYLSKSDMEYVLSKNNKQTALLYLQSHHLRNLKEKGLIWEFSFLNLETVVQELFTLQGKSERIKNFPYPRHFATLNHYFMWVFVLVLPLAIVPQFAEIGQEINKFNSFIGSFFVWLAVPFYVTVAWIFHTMEKIGRTGENPFEGSANDVPISTIARGIEIDLRQNLGETADEIPAQFPVVYDTQM</sequence>
<gene>
    <name evidence="10" type="ORF">BTO18_16890</name>
</gene>
<keyword evidence="4 9" id="KW-0812">Transmembrane</keyword>
<proteinExistence type="inferred from homology"/>
<evidence type="ECO:0000313" key="10">
    <source>
        <dbReference type="EMBL" id="PQJ80744.1"/>
    </source>
</evidence>
<comment type="similarity">
    <text evidence="8">Belongs to the anion channel-forming bestrophin (TC 1.A.46) family.</text>
</comment>
<evidence type="ECO:0000256" key="4">
    <source>
        <dbReference type="ARBA" id="ARBA00022692"/>
    </source>
</evidence>
<dbReference type="AlphaFoldDB" id="A0A2S7WT45"/>
<comment type="caution">
    <text evidence="10">The sequence shown here is derived from an EMBL/GenBank/DDBJ whole genome shotgun (WGS) entry which is preliminary data.</text>
</comment>
<dbReference type="PANTHER" id="PTHR33281:SF19">
    <property type="entry name" value="VOLTAGE-DEPENDENT ANION CHANNEL-FORMING PROTEIN YNEE"/>
    <property type="match status" value="1"/>
</dbReference>
<evidence type="ECO:0000256" key="6">
    <source>
        <dbReference type="ARBA" id="ARBA00023065"/>
    </source>
</evidence>
<keyword evidence="6" id="KW-0406">Ion transport</keyword>
<evidence type="ECO:0000256" key="5">
    <source>
        <dbReference type="ARBA" id="ARBA00022989"/>
    </source>
</evidence>
<dbReference type="Pfam" id="PF25539">
    <property type="entry name" value="Bestrophin_2"/>
    <property type="match status" value="1"/>
</dbReference>
<dbReference type="EMBL" id="MSCN01000001">
    <property type="protein sequence ID" value="PQJ80744.1"/>
    <property type="molecule type" value="Genomic_DNA"/>
</dbReference>
<keyword evidence="7 9" id="KW-0472">Membrane</keyword>
<evidence type="ECO:0000256" key="2">
    <source>
        <dbReference type="ARBA" id="ARBA00022448"/>
    </source>
</evidence>
<dbReference type="PANTHER" id="PTHR33281">
    <property type="entry name" value="UPF0187 PROTEIN YNEE"/>
    <property type="match status" value="1"/>
</dbReference>
<keyword evidence="2" id="KW-0813">Transport</keyword>
<dbReference type="RefSeq" id="WP_105017351.1">
    <property type="nucleotide sequence ID" value="NZ_MSCN01000001.1"/>
</dbReference>
<evidence type="ECO:0000256" key="3">
    <source>
        <dbReference type="ARBA" id="ARBA00022475"/>
    </source>
</evidence>
<feature type="transmembrane region" description="Helical" evidence="9">
    <location>
        <begin position="246"/>
        <end position="264"/>
    </location>
</feature>
<feature type="transmembrane region" description="Helical" evidence="9">
    <location>
        <begin position="21"/>
        <end position="37"/>
    </location>
</feature>
<dbReference type="OrthoDB" id="445589at2"/>
<feature type="transmembrane region" description="Helical" evidence="9">
    <location>
        <begin position="276"/>
        <end position="296"/>
    </location>
</feature>
<evidence type="ECO:0008006" key="12">
    <source>
        <dbReference type="Google" id="ProtNLM"/>
    </source>
</evidence>
<protein>
    <recommendedName>
        <fullName evidence="12">Multidrug transporter</fullName>
    </recommendedName>
</protein>
<feature type="transmembrane region" description="Helical" evidence="9">
    <location>
        <begin position="43"/>
        <end position="62"/>
    </location>
</feature>